<feature type="compositionally biased region" description="Basic and acidic residues" evidence="1">
    <location>
        <begin position="187"/>
        <end position="199"/>
    </location>
</feature>
<keyword evidence="3" id="KW-1185">Reference proteome</keyword>
<evidence type="ECO:0000256" key="1">
    <source>
        <dbReference type="SAM" id="MobiDB-lite"/>
    </source>
</evidence>
<protein>
    <submittedName>
        <fullName evidence="2">Uncharacterized protein</fullName>
    </submittedName>
</protein>
<feature type="compositionally biased region" description="Polar residues" evidence="1">
    <location>
        <begin position="177"/>
        <end position="186"/>
    </location>
</feature>
<feature type="region of interest" description="Disordered" evidence="1">
    <location>
        <begin position="177"/>
        <end position="205"/>
    </location>
</feature>
<organism evidence="2 3">
    <name type="scientific">Vitis rotundifolia</name>
    <name type="common">Muscadine grape</name>
    <dbReference type="NCBI Taxonomy" id="103349"/>
    <lineage>
        <taxon>Eukaryota</taxon>
        <taxon>Viridiplantae</taxon>
        <taxon>Streptophyta</taxon>
        <taxon>Embryophyta</taxon>
        <taxon>Tracheophyta</taxon>
        <taxon>Spermatophyta</taxon>
        <taxon>Magnoliopsida</taxon>
        <taxon>eudicotyledons</taxon>
        <taxon>Gunneridae</taxon>
        <taxon>Pentapetalae</taxon>
        <taxon>rosids</taxon>
        <taxon>Vitales</taxon>
        <taxon>Vitaceae</taxon>
        <taxon>Viteae</taxon>
        <taxon>Vitis</taxon>
    </lineage>
</organism>
<name>A0AA38Z2I9_VITRO</name>
<dbReference type="PANTHER" id="PTHR33472">
    <property type="entry name" value="OS01G0106600 PROTEIN"/>
    <property type="match status" value="1"/>
</dbReference>
<feature type="compositionally biased region" description="Low complexity" evidence="1">
    <location>
        <begin position="79"/>
        <end position="88"/>
    </location>
</feature>
<dbReference type="AlphaFoldDB" id="A0AA38Z2I9"/>
<accession>A0AA38Z2I9</accession>
<dbReference type="Proteomes" id="UP001168098">
    <property type="component" value="Unassembled WGS sequence"/>
</dbReference>
<feature type="compositionally biased region" description="Pro residues" evidence="1">
    <location>
        <begin position="20"/>
        <end position="40"/>
    </location>
</feature>
<feature type="region of interest" description="Disordered" evidence="1">
    <location>
        <begin position="1"/>
        <end position="131"/>
    </location>
</feature>
<gene>
    <name evidence="2" type="ORF">PVL29_020128</name>
</gene>
<sequence>MANQPLPSRPWPILGSVRPVAPPPAPLPAPEAQPQPPAPRRPIFRPTFGQAFRPTTRPQQPPPQPLTASTEAPPFWVGNVSSVPSNPSQKTTTLPPAHAKSTHEPIEQKILQKPNPPFKPSNGVLGNTAKPSIFPEYEKSLSRPRTWTDSEDASMAVITVAGDNKGAIMELSLASSNKLGSDTSSNYEEKSKKMDKTENKMGTPSPPMSAFVNSNVQAVNNSILFNTSLTHHDPGVHIFFSGGGGRGLHLKDCGDRQNN</sequence>
<reference evidence="2 3" key="1">
    <citation type="journal article" date="2023" name="BMC Biotechnol.">
        <title>Vitis rotundifolia cv Carlos genome sequencing.</title>
        <authorList>
            <person name="Huff M."/>
            <person name="Hulse-Kemp A."/>
            <person name="Scheffler B."/>
            <person name="Youngblood R."/>
            <person name="Simpson S."/>
            <person name="Babiker E."/>
            <person name="Staton M."/>
        </authorList>
    </citation>
    <scope>NUCLEOTIDE SEQUENCE [LARGE SCALE GENOMIC DNA]</scope>
    <source>
        <tissue evidence="2">Leaf</tissue>
    </source>
</reference>
<evidence type="ECO:0000313" key="2">
    <source>
        <dbReference type="EMBL" id="KAJ9681080.1"/>
    </source>
</evidence>
<comment type="caution">
    <text evidence="2">The sequence shown here is derived from an EMBL/GenBank/DDBJ whole genome shotgun (WGS) entry which is preliminary data.</text>
</comment>
<evidence type="ECO:0000313" key="3">
    <source>
        <dbReference type="Proteomes" id="UP001168098"/>
    </source>
</evidence>
<proteinExistence type="predicted"/>
<dbReference type="PANTHER" id="PTHR33472:SF1">
    <property type="entry name" value="EXTENSIN-RELATED"/>
    <property type="match status" value="1"/>
</dbReference>
<dbReference type="EMBL" id="JARBHA010000015">
    <property type="protein sequence ID" value="KAJ9681080.1"/>
    <property type="molecule type" value="Genomic_DNA"/>
</dbReference>